<keyword evidence="1" id="KW-0472">Membrane</keyword>
<feature type="transmembrane region" description="Helical" evidence="1">
    <location>
        <begin position="503"/>
        <end position="532"/>
    </location>
</feature>
<reference evidence="2 3" key="1">
    <citation type="submission" date="2017-10" db="EMBL/GenBank/DDBJ databases">
        <title>Sequencing the genomes of 1000 actinobacteria strains.</title>
        <authorList>
            <person name="Klenk H.-P."/>
        </authorList>
    </citation>
    <scope>NUCLEOTIDE SEQUENCE [LARGE SCALE GENOMIC DNA]</scope>
    <source>
        <strain evidence="2 3">DSM 21863</strain>
    </source>
</reference>
<gene>
    <name evidence="2" type="ORF">ATJ88_1972</name>
</gene>
<keyword evidence="3" id="KW-1185">Reference proteome</keyword>
<evidence type="ECO:0000313" key="2">
    <source>
        <dbReference type="EMBL" id="PFG43287.1"/>
    </source>
</evidence>
<dbReference type="GO" id="GO:0046872">
    <property type="term" value="F:metal ion binding"/>
    <property type="evidence" value="ECO:0007669"/>
    <property type="project" value="InterPro"/>
</dbReference>
<evidence type="ECO:0000313" key="3">
    <source>
        <dbReference type="Proteomes" id="UP000224130"/>
    </source>
</evidence>
<dbReference type="Proteomes" id="UP000224130">
    <property type="component" value="Unassembled WGS sequence"/>
</dbReference>
<dbReference type="Gene3D" id="3.30.830.10">
    <property type="entry name" value="Metalloenzyme, LuxS/M16 peptidase-like"/>
    <property type="match status" value="2"/>
</dbReference>
<name>A0A2A9EVX0_9MICO</name>
<evidence type="ECO:0000256" key="1">
    <source>
        <dbReference type="SAM" id="Phobius"/>
    </source>
</evidence>
<accession>A0A2A9EVX0</accession>
<organism evidence="2 3">
    <name type="scientific">Isoptericola jiangsuensis</name>
    <dbReference type="NCBI Taxonomy" id="548579"/>
    <lineage>
        <taxon>Bacteria</taxon>
        <taxon>Bacillati</taxon>
        <taxon>Actinomycetota</taxon>
        <taxon>Actinomycetes</taxon>
        <taxon>Micrococcales</taxon>
        <taxon>Promicromonosporaceae</taxon>
        <taxon>Isoptericola</taxon>
    </lineage>
</organism>
<dbReference type="EMBL" id="PDJJ01000001">
    <property type="protein sequence ID" value="PFG43287.1"/>
    <property type="molecule type" value="Genomic_DNA"/>
</dbReference>
<dbReference type="SUPFAM" id="SSF63411">
    <property type="entry name" value="LuxS/MPP-like metallohydrolase"/>
    <property type="match status" value="2"/>
</dbReference>
<keyword evidence="1" id="KW-0812">Transmembrane</keyword>
<dbReference type="RefSeq" id="WP_098463672.1">
    <property type="nucleotide sequence ID" value="NZ_PDJJ01000001.1"/>
</dbReference>
<dbReference type="OrthoDB" id="3798591at2"/>
<sequence length="565" mass="60646">MSVDGSTTGTLRDGVTMVEVAGLPVLLAPTDGAVTGGLLFRVGQADEPLARSGITHLVEHLALHGVPRAGVHQNGQTGDVWTAFHATGSLQEVVTFLDAVCDRLRDLPVGRIDVERKVLEAEAASRGDRMLDASRIYRYGARGHGIAGYRELGLTEVGPQDVRAWVAERFTRGNAVAFLTADAVPAGLRLDLPAGERYPVPDTDTVGTYPAYFSTGTDGVVLDAVVDRSVEARFVARLAGRALFTELREEGVAYVADADYTPRDATTAAVTVYADARDDDQGAAVGAVVDLLARLRFTGPTPQELSETRTALLAESEQRQDPAAELPAHALAVLLGTEVPDDDETRARIEAVDAAVVRRVADAIWSTALLRGTPRGAAWAGMGPAADRSERAVVGTTWSEPEPDRARLVLGVEGVSLLTDDGPRTVLFDELAVMLAWPDGRRHLIGTDGTRVMVDRPRYTGLTTEVVAREIDARVPGRVVVRRTSAPAPAPTPPPRARRAWSFLWRALVAVVRAFGMLVGLLMLFGMLTALLPDGWEVAAVGLTVGVGSVWFARVFGRRRRTRRR</sequence>
<protein>
    <submittedName>
        <fullName evidence="2">Putative Zn-dependent peptidase</fullName>
    </submittedName>
</protein>
<feature type="transmembrane region" description="Helical" evidence="1">
    <location>
        <begin position="538"/>
        <end position="557"/>
    </location>
</feature>
<keyword evidence="1" id="KW-1133">Transmembrane helix</keyword>
<proteinExistence type="predicted"/>
<dbReference type="AlphaFoldDB" id="A0A2A9EVX0"/>
<dbReference type="InterPro" id="IPR011249">
    <property type="entry name" value="Metalloenz_LuxS/M16"/>
</dbReference>
<comment type="caution">
    <text evidence="2">The sequence shown here is derived from an EMBL/GenBank/DDBJ whole genome shotgun (WGS) entry which is preliminary data.</text>
</comment>